<dbReference type="InterPro" id="IPR006204">
    <property type="entry name" value="GHMP_kinase_N_dom"/>
</dbReference>
<sequence length="322" mass="34144">MIHSVTVRVPATTANLGPGFDCLGAALTLYNQFQFSSQVCSSTLDSAADGVKITVTGLDADRVTTDERNLVYQAFVKVYEKIGQIPPNVAIDIHLNVPLARGLGSSATAIVGGLVGANQLAGAPLTIEEVMHLAIAMEGHPDNVVPALIGGCRLAVSNDAAYYEASNWMICPVAWHPEIVPVLAIPDFELATETARKVLPANYSRADVIFNTSNFGLLLLALETANGDWLRVAMRDRIHQPYRKTLIAGYDMVRQAAINSGAYGVVISGAGPTLLALTSPNYATEVATTIAATWDQQGVKAEVKVLAIDHAGAKYDVCLDPS</sequence>
<keyword evidence="10 13" id="KW-0067">ATP-binding</keyword>
<proteinExistence type="inferred from homology"/>
<keyword evidence="8 13" id="KW-0547">Nucleotide-binding</keyword>
<accession>A0AAU8JIC4</accession>
<evidence type="ECO:0000256" key="13">
    <source>
        <dbReference type="HAMAP-Rule" id="MF_00384"/>
    </source>
</evidence>
<evidence type="ECO:0000256" key="11">
    <source>
        <dbReference type="ARBA" id="ARBA00049375"/>
    </source>
</evidence>
<evidence type="ECO:0000256" key="2">
    <source>
        <dbReference type="ARBA" id="ARBA00007370"/>
    </source>
</evidence>
<dbReference type="PANTHER" id="PTHR20861">
    <property type="entry name" value="HOMOSERINE/4-DIPHOSPHOCYTIDYL-2-C-METHYL-D-ERYTHRITOL KINASE"/>
    <property type="match status" value="1"/>
</dbReference>
<dbReference type="GO" id="GO:0004413">
    <property type="term" value="F:homoserine kinase activity"/>
    <property type="evidence" value="ECO:0007669"/>
    <property type="project" value="UniProtKB-UniRule"/>
</dbReference>
<feature type="domain" description="GHMP kinase C-terminal" evidence="15">
    <location>
        <begin position="222"/>
        <end position="294"/>
    </location>
</feature>
<dbReference type="InterPro" id="IPR036554">
    <property type="entry name" value="GHMP_kinase_C_sf"/>
</dbReference>
<evidence type="ECO:0000256" key="3">
    <source>
        <dbReference type="ARBA" id="ARBA00012078"/>
    </source>
</evidence>
<evidence type="ECO:0000259" key="15">
    <source>
        <dbReference type="Pfam" id="PF08544"/>
    </source>
</evidence>
<dbReference type="InterPro" id="IPR000870">
    <property type="entry name" value="Homoserine_kinase"/>
</dbReference>
<evidence type="ECO:0000256" key="6">
    <source>
        <dbReference type="ARBA" id="ARBA00022679"/>
    </source>
</evidence>
<dbReference type="Gene3D" id="3.30.70.890">
    <property type="entry name" value="GHMP kinase, C-terminal domain"/>
    <property type="match status" value="1"/>
</dbReference>
<dbReference type="GO" id="GO:0009088">
    <property type="term" value="P:threonine biosynthetic process"/>
    <property type="evidence" value="ECO:0007669"/>
    <property type="project" value="UniProtKB-UniRule"/>
</dbReference>
<comment type="subcellular location">
    <subcellularLocation>
        <location evidence="13">Cytoplasm</location>
    </subcellularLocation>
</comment>
<dbReference type="PIRSF" id="PIRSF000676">
    <property type="entry name" value="Homoser_kin"/>
    <property type="match status" value="1"/>
</dbReference>
<name>A0AAU8JIC4_9CYAN</name>
<dbReference type="NCBIfam" id="TIGR00191">
    <property type="entry name" value="thrB"/>
    <property type="match status" value="1"/>
</dbReference>
<comment type="function">
    <text evidence="12 13">Catalyzes the ATP-dependent phosphorylation of L-homoserine to L-homoserine phosphate.</text>
</comment>
<keyword evidence="5 13" id="KW-0028">Amino-acid biosynthesis</keyword>
<reference evidence="16" key="1">
    <citation type="submission" date="2024-07" db="EMBL/GenBank/DDBJ databases">
        <authorList>
            <person name="Kim Y.J."/>
            <person name="Jeong J.Y."/>
        </authorList>
    </citation>
    <scope>NUCLEOTIDE SEQUENCE</scope>
    <source>
        <strain evidence="16">GIHE-MW2</strain>
    </source>
</reference>
<feature type="binding site" evidence="13">
    <location>
        <begin position="98"/>
        <end position="108"/>
    </location>
    <ligand>
        <name>ATP</name>
        <dbReference type="ChEBI" id="CHEBI:30616"/>
    </ligand>
</feature>
<comment type="pathway">
    <text evidence="1 13">Amino-acid biosynthesis; L-threonine biosynthesis; L-threonine from L-aspartate: step 4/5.</text>
</comment>
<dbReference type="GO" id="GO:0005737">
    <property type="term" value="C:cytoplasm"/>
    <property type="evidence" value="ECO:0007669"/>
    <property type="project" value="UniProtKB-SubCell"/>
</dbReference>
<gene>
    <name evidence="13 16" type="primary">thrB</name>
    <name evidence="16" type="ORF">ABWT76_001415</name>
</gene>
<keyword evidence="13" id="KW-0963">Cytoplasm</keyword>
<dbReference type="InterPro" id="IPR020568">
    <property type="entry name" value="Ribosomal_Su5_D2-typ_SF"/>
</dbReference>
<evidence type="ECO:0000256" key="12">
    <source>
        <dbReference type="ARBA" id="ARBA00049954"/>
    </source>
</evidence>
<evidence type="ECO:0000256" key="10">
    <source>
        <dbReference type="ARBA" id="ARBA00022840"/>
    </source>
</evidence>
<dbReference type="EMBL" id="CP159837">
    <property type="protein sequence ID" value="XCM38559.1"/>
    <property type="molecule type" value="Genomic_DNA"/>
</dbReference>
<dbReference type="SUPFAM" id="SSF54211">
    <property type="entry name" value="Ribosomal protein S5 domain 2-like"/>
    <property type="match status" value="1"/>
</dbReference>
<dbReference type="Pfam" id="PF00288">
    <property type="entry name" value="GHMP_kinases_N"/>
    <property type="match status" value="1"/>
</dbReference>
<dbReference type="InterPro" id="IPR014721">
    <property type="entry name" value="Ribsml_uS5_D2-typ_fold_subgr"/>
</dbReference>
<dbReference type="HAMAP" id="MF_00384">
    <property type="entry name" value="Homoser_kinase"/>
    <property type="match status" value="1"/>
</dbReference>
<dbReference type="Gene3D" id="3.30.230.10">
    <property type="match status" value="1"/>
</dbReference>
<dbReference type="RefSeq" id="WP_354635852.1">
    <property type="nucleotide sequence ID" value="NZ_CP159837.1"/>
</dbReference>
<keyword evidence="6 13" id="KW-0808">Transferase</keyword>
<evidence type="ECO:0000256" key="7">
    <source>
        <dbReference type="ARBA" id="ARBA00022697"/>
    </source>
</evidence>
<evidence type="ECO:0000256" key="5">
    <source>
        <dbReference type="ARBA" id="ARBA00022605"/>
    </source>
</evidence>
<evidence type="ECO:0000259" key="14">
    <source>
        <dbReference type="Pfam" id="PF00288"/>
    </source>
</evidence>
<evidence type="ECO:0000256" key="8">
    <source>
        <dbReference type="ARBA" id="ARBA00022741"/>
    </source>
</evidence>
<dbReference type="AlphaFoldDB" id="A0AAU8JIC4"/>
<dbReference type="PRINTS" id="PR00958">
    <property type="entry name" value="HOMSERKINASE"/>
</dbReference>
<evidence type="ECO:0000256" key="9">
    <source>
        <dbReference type="ARBA" id="ARBA00022777"/>
    </source>
</evidence>
<keyword evidence="7 13" id="KW-0791">Threonine biosynthesis</keyword>
<evidence type="ECO:0000256" key="4">
    <source>
        <dbReference type="ARBA" id="ARBA00017858"/>
    </source>
</evidence>
<comment type="catalytic activity">
    <reaction evidence="11 13">
        <text>L-homoserine + ATP = O-phospho-L-homoserine + ADP + H(+)</text>
        <dbReference type="Rhea" id="RHEA:13985"/>
        <dbReference type="ChEBI" id="CHEBI:15378"/>
        <dbReference type="ChEBI" id="CHEBI:30616"/>
        <dbReference type="ChEBI" id="CHEBI:57476"/>
        <dbReference type="ChEBI" id="CHEBI:57590"/>
        <dbReference type="ChEBI" id="CHEBI:456216"/>
        <dbReference type="EC" id="2.7.1.39"/>
    </reaction>
</comment>
<organism evidence="16">
    <name type="scientific">Planktothricoides raciborskii GIHE-MW2</name>
    <dbReference type="NCBI Taxonomy" id="2792601"/>
    <lineage>
        <taxon>Bacteria</taxon>
        <taxon>Bacillati</taxon>
        <taxon>Cyanobacteriota</taxon>
        <taxon>Cyanophyceae</taxon>
        <taxon>Oscillatoriophycideae</taxon>
        <taxon>Oscillatoriales</taxon>
        <taxon>Oscillatoriaceae</taxon>
        <taxon>Planktothricoides</taxon>
    </lineage>
</organism>
<protein>
    <recommendedName>
        <fullName evidence="4 13">Homoserine kinase</fullName>
        <shortName evidence="13">HK</shortName>
        <shortName evidence="13">HSK</shortName>
        <ecNumber evidence="3 13">2.7.1.39</ecNumber>
    </recommendedName>
</protein>
<dbReference type="SUPFAM" id="SSF55060">
    <property type="entry name" value="GHMP Kinase, C-terminal domain"/>
    <property type="match status" value="1"/>
</dbReference>
<feature type="domain" description="GHMP kinase N-terminal" evidence="14">
    <location>
        <begin position="69"/>
        <end position="151"/>
    </location>
</feature>
<dbReference type="InterPro" id="IPR006203">
    <property type="entry name" value="GHMP_knse_ATP-bd_CS"/>
</dbReference>
<comment type="similarity">
    <text evidence="2 13">Belongs to the GHMP kinase family. Homoserine kinase subfamily.</text>
</comment>
<dbReference type="Pfam" id="PF08544">
    <property type="entry name" value="GHMP_kinases_C"/>
    <property type="match status" value="1"/>
</dbReference>
<dbReference type="NCBIfam" id="NF002288">
    <property type="entry name" value="PRK01212.1-4"/>
    <property type="match status" value="1"/>
</dbReference>
<keyword evidence="9 13" id="KW-0418">Kinase</keyword>
<dbReference type="EC" id="2.7.1.39" evidence="3 13"/>
<dbReference type="InterPro" id="IPR013750">
    <property type="entry name" value="GHMP_kinase_C_dom"/>
</dbReference>
<evidence type="ECO:0000256" key="1">
    <source>
        <dbReference type="ARBA" id="ARBA00005015"/>
    </source>
</evidence>
<dbReference type="GO" id="GO:0005524">
    <property type="term" value="F:ATP binding"/>
    <property type="evidence" value="ECO:0007669"/>
    <property type="project" value="UniProtKB-UniRule"/>
</dbReference>
<dbReference type="PROSITE" id="PS00627">
    <property type="entry name" value="GHMP_KINASES_ATP"/>
    <property type="match status" value="1"/>
</dbReference>
<evidence type="ECO:0000313" key="16">
    <source>
        <dbReference type="EMBL" id="XCM38559.1"/>
    </source>
</evidence>
<dbReference type="PANTHER" id="PTHR20861:SF1">
    <property type="entry name" value="HOMOSERINE KINASE"/>
    <property type="match status" value="1"/>
</dbReference>